<name>A0A3Q7GVC5_SOLLC</name>
<sequence length="69" mass="8089">MLLSNLLTPKFKHQIAPNTWVVSGTSQIKKFQDILPQIIYQLGSDKLENLKKLVEQFQKQFFRSDLVVR</sequence>
<evidence type="ECO:0000313" key="1">
    <source>
        <dbReference type="EnsemblPlants" id="Solyc06g050640.1.1.1"/>
    </source>
</evidence>
<protein>
    <submittedName>
        <fullName evidence="1">Uncharacterized protein</fullName>
    </submittedName>
</protein>
<dbReference type="Gramene" id="Solyc06g050640.1.1">
    <property type="protein sequence ID" value="Solyc06g050640.1.1.1"/>
    <property type="gene ID" value="Solyc06g050640.1"/>
</dbReference>
<dbReference type="PANTHER" id="PTHR10351">
    <property type="entry name" value="TRANSCRIPTION FACTOR BTF3 FAMILY MEMBER"/>
    <property type="match status" value="1"/>
</dbReference>
<proteinExistence type="predicted"/>
<dbReference type="InParanoid" id="A0A3Q7GVC5"/>
<reference evidence="1" key="2">
    <citation type="submission" date="2019-01" db="UniProtKB">
        <authorList>
            <consortium name="EnsemblPlants"/>
        </authorList>
    </citation>
    <scope>IDENTIFICATION</scope>
    <source>
        <strain evidence="1">cv. Heinz 1706</strain>
    </source>
</reference>
<keyword evidence="2" id="KW-1185">Reference proteome</keyword>
<dbReference type="InterPro" id="IPR039370">
    <property type="entry name" value="BTF3"/>
</dbReference>
<dbReference type="STRING" id="4081.A0A3Q7GVC5"/>
<evidence type="ECO:0000313" key="2">
    <source>
        <dbReference type="Proteomes" id="UP000004994"/>
    </source>
</evidence>
<accession>A0A3Q7GVC5</accession>
<dbReference type="PaxDb" id="4081-Solyc06g050640.1.1"/>
<organism evidence="1">
    <name type="scientific">Solanum lycopersicum</name>
    <name type="common">Tomato</name>
    <name type="synonym">Lycopersicon esculentum</name>
    <dbReference type="NCBI Taxonomy" id="4081"/>
    <lineage>
        <taxon>Eukaryota</taxon>
        <taxon>Viridiplantae</taxon>
        <taxon>Streptophyta</taxon>
        <taxon>Embryophyta</taxon>
        <taxon>Tracheophyta</taxon>
        <taxon>Spermatophyta</taxon>
        <taxon>Magnoliopsida</taxon>
        <taxon>eudicotyledons</taxon>
        <taxon>Gunneridae</taxon>
        <taxon>Pentapetalae</taxon>
        <taxon>asterids</taxon>
        <taxon>lamiids</taxon>
        <taxon>Solanales</taxon>
        <taxon>Solanaceae</taxon>
        <taxon>Solanoideae</taxon>
        <taxon>Solaneae</taxon>
        <taxon>Solanum</taxon>
        <taxon>Solanum subgen. Lycopersicon</taxon>
    </lineage>
</organism>
<dbReference type="Gene3D" id="2.20.70.30">
    <property type="entry name" value="Nascent polypeptide-associated complex domain"/>
    <property type="match status" value="1"/>
</dbReference>
<dbReference type="EnsemblPlants" id="Solyc06g050640.1.1">
    <property type="protein sequence ID" value="Solyc06g050640.1.1.1"/>
    <property type="gene ID" value="Solyc06g050640.1"/>
</dbReference>
<dbReference type="AlphaFoldDB" id="A0A3Q7GVC5"/>
<dbReference type="InterPro" id="IPR038187">
    <property type="entry name" value="NAC_A/B_dom_sf"/>
</dbReference>
<dbReference type="Proteomes" id="UP000004994">
    <property type="component" value="Chromosome 6"/>
</dbReference>
<reference evidence="1" key="1">
    <citation type="journal article" date="2012" name="Nature">
        <title>The tomato genome sequence provides insights into fleshy fruit evolution.</title>
        <authorList>
            <consortium name="Tomato Genome Consortium"/>
        </authorList>
    </citation>
    <scope>NUCLEOTIDE SEQUENCE [LARGE SCALE GENOMIC DNA]</scope>
    <source>
        <strain evidence="1">cv. Heinz 1706</strain>
    </source>
</reference>
<dbReference type="SMR" id="A0A3Q7GVC5"/>